<dbReference type="STRING" id="1227492.C482_18135"/>
<dbReference type="Proteomes" id="UP000011693">
    <property type="component" value="Unassembled WGS sequence"/>
</dbReference>
<organism evidence="1 2">
    <name type="scientific">Natrialba chahannaoensis JCM 10990</name>
    <dbReference type="NCBI Taxonomy" id="1227492"/>
    <lineage>
        <taxon>Archaea</taxon>
        <taxon>Methanobacteriati</taxon>
        <taxon>Methanobacteriota</taxon>
        <taxon>Stenosarchaea group</taxon>
        <taxon>Halobacteria</taxon>
        <taxon>Halobacteriales</taxon>
        <taxon>Natrialbaceae</taxon>
        <taxon>Natrialba</taxon>
    </lineage>
</organism>
<keyword evidence="2" id="KW-1185">Reference proteome</keyword>
<reference evidence="1 2" key="1">
    <citation type="journal article" date="2014" name="PLoS Genet.">
        <title>Phylogenetically driven sequencing of extremely halophilic archaea reveals strategies for static and dynamic osmo-response.</title>
        <authorList>
            <person name="Becker E.A."/>
            <person name="Seitzer P.M."/>
            <person name="Tritt A."/>
            <person name="Larsen D."/>
            <person name="Krusor M."/>
            <person name="Yao A.I."/>
            <person name="Wu D."/>
            <person name="Madern D."/>
            <person name="Eisen J.A."/>
            <person name="Darling A.E."/>
            <person name="Facciotti M.T."/>
        </authorList>
    </citation>
    <scope>NUCLEOTIDE SEQUENCE [LARGE SCALE GENOMIC DNA]</scope>
    <source>
        <strain evidence="1 2">JCM 10990</strain>
    </source>
</reference>
<name>M0A7H5_9EURY</name>
<protein>
    <submittedName>
        <fullName evidence="1">Uncharacterized protein</fullName>
    </submittedName>
</protein>
<gene>
    <name evidence="1" type="ORF">C482_18135</name>
</gene>
<comment type="caution">
    <text evidence="1">The sequence shown here is derived from an EMBL/GenBank/DDBJ whole genome shotgun (WGS) entry which is preliminary data.</text>
</comment>
<proteinExistence type="predicted"/>
<accession>M0A7H5</accession>
<dbReference type="InterPro" id="IPR058264">
    <property type="entry name" value="DUF7958"/>
</dbReference>
<evidence type="ECO:0000313" key="2">
    <source>
        <dbReference type="Proteomes" id="UP000011693"/>
    </source>
</evidence>
<dbReference type="RefSeq" id="WP_006169149.1">
    <property type="nucleotide sequence ID" value="NZ_AOIN01000093.1"/>
</dbReference>
<dbReference type="EMBL" id="AOIN01000093">
    <property type="protein sequence ID" value="ELY94715.1"/>
    <property type="molecule type" value="Genomic_DNA"/>
</dbReference>
<dbReference type="Pfam" id="PF25858">
    <property type="entry name" value="DUF7958"/>
    <property type="match status" value="2"/>
</dbReference>
<sequence>MTDTDHKPMDAHVIGQDEMGIAVEVADRKGYTNHVLFGRDGELIGHVHERFSESSQTDPEPSRILKRVQFHARNEAHRQTNAGLLLPVFDWQVIEDTIAILESFDIQQIMEQFGDFYDAIQSPPVDDLAFTALFLSLNDKRDAIVNRSDPLSFYFEDETLLHTHFRYEEEPDAYLTIPPFERPVACDKGFRDILVHHLKCRIRDLHYMQGLQPPSEYQVKGLGINKQEIVPYNDQAL</sequence>
<evidence type="ECO:0000313" key="1">
    <source>
        <dbReference type="EMBL" id="ELY94715.1"/>
    </source>
</evidence>
<dbReference type="AlphaFoldDB" id="M0A7H5"/>